<evidence type="ECO:0000313" key="1">
    <source>
        <dbReference type="EMBL" id="KMT54446.1"/>
    </source>
</evidence>
<dbReference type="EMBL" id="LFMW01000011">
    <property type="protein sequence ID" value="KMT54446.1"/>
    <property type="molecule type" value="Genomic_DNA"/>
</dbReference>
<keyword evidence="2" id="KW-1185">Reference proteome</keyword>
<protein>
    <submittedName>
        <fullName evidence="1">Uncharacterized protein</fullName>
    </submittedName>
</protein>
<proteinExistence type="predicted"/>
<sequence>MKANNLSTSDVQFNPGVNTLEVRVDGQRKIFTLDDKSGFAAVAGPLMDAVQAIGFWPPSSGTLLHYPSKPYDVATAQEVLQFYGVSPSDPQAASHQAFPSIASTDPRRGEAALVTQRRVIGDMHDRHHLMGALTHLLAGLPAPPATLCRHWRAT</sequence>
<reference evidence="1 2" key="1">
    <citation type="submission" date="2015-06" db="EMBL/GenBank/DDBJ databases">
        <title>Draft genome sequence of an Antarctic Pseudomonas sp. strain KG01 with full potential for biotechnological applications.</title>
        <authorList>
            <person name="Pavlov M.S."/>
            <person name="Lira F."/>
            <person name="Martinez J.L."/>
            <person name="Marshall S.H."/>
        </authorList>
    </citation>
    <scope>NUCLEOTIDE SEQUENCE [LARGE SCALE GENOMIC DNA]</scope>
    <source>
        <strain evidence="1 2">KG01</strain>
    </source>
</reference>
<dbReference type="Proteomes" id="UP000037551">
    <property type="component" value="Unassembled WGS sequence"/>
</dbReference>
<comment type="caution">
    <text evidence="1">The sequence shown here is derived from an EMBL/GenBank/DDBJ whole genome shotgun (WGS) entry which is preliminary data.</text>
</comment>
<organism evidence="1 2">
    <name type="scientific">Pseudomonas fildesensis</name>
    <dbReference type="NCBI Taxonomy" id="1674920"/>
    <lineage>
        <taxon>Bacteria</taxon>
        <taxon>Pseudomonadati</taxon>
        <taxon>Pseudomonadota</taxon>
        <taxon>Gammaproteobacteria</taxon>
        <taxon>Pseudomonadales</taxon>
        <taxon>Pseudomonadaceae</taxon>
        <taxon>Pseudomonas</taxon>
    </lineage>
</organism>
<accession>A0A0J8IRY9</accession>
<dbReference type="RefSeq" id="WP_048726311.1">
    <property type="nucleotide sequence ID" value="NZ_LFMW01000011.1"/>
</dbReference>
<gene>
    <name evidence="1" type="ORF">ACR52_16570</name>
</gene>
<evidence type="ECO:0000313" key="2">
    <source>
        <dbReference type="Proteomes" id="UP000037551"/>
    </source>
</evidence>
<name>A0A0J8IRY9_9PSED</name>
<dbReference type="AlphaFoldDB" id="A0A0J8IRY9"/>
<dbReference type="PATRIC" id="fig|1674920.3.peg.1243"/>